<organism evidence="2 3">
    <name type="scientific">Oesophagostomum dentatum</name>
    <name type="common">Nodular worm</name>
    <dbReference type="NCBI Taxonomy" id="61180"/>
    <lineage>
        <taxon>Eukaryota</taxon>
        <taxon>Metazoa</taxon>
        <taxon>Ecdysozoa</taxon>
        <taxon>Nematoda</taxon>
        <taxon>Chromadorea</taxon>
        <taxon>Rhabditida</taxon>
        <taxon>Rhabditina</taxon>
        <taxon>Rhabditomorpha</taxon>
        <taxon>Strongyloidea</taxon>
        <taxon>Strongylidae</taxon>
        <taxon>Oesophagostomum</taxon>
    </lineage>
</organism>
<dbReference type="OrthoDB" id="5861461at2759"/>
<protein>
    <submittedName>
        <fullName evidence="2">Uncharacterized protein</fullName>
    </submittedName>
</protein>
<feature type="region of interest" description="Disordered" evidence="1">
    <location>
        <begin position="132"/>
        <end position="198"/>
    </location>
</feature>
<dbReference type="AlphaFoldDB" id="A0A0B1ST00"/>
<feature type="compositionally biased region" description="Low complexity" evidence="1">
    <location>
        <begin position="132"/>
        <end position="168"/>
    </location>
</feature>
<keyword evidence="3" id="KW-1185">Reference proteome</keyword>
<name>A0A0B1ST00_OESDE</name>
<evidence type="ECO:0000256" key="1">
    <source>
        <dbReference type="SAM" id="MobiDB-lite"/>
    </source>
</evidence>
<dbReference type="Proteomes" id="UP000053660">
    <property type="component" value="Unassembled WGS sequence"/>
</dbReference>
<evidence type="ECO:0000313" key="3">
    <source>
        <dbReference type="Proteomes" id="UP000053660"/>
    </source>
</evidence>
<evidence type="ECO:0000313" key="2">
    <source>
        <dbReference type="EMBL" id="KHJ88074.1"/>
    </source>
</evidence>
<dbReference type="EMBL" id="KN556496">
    <property type="protein sequence ID" value="KHJ88074.1"/>
    <property type="molecule type" value="Genomic_DNA"/>
</dbReference>
<reference evidence="2 3" key="1">
    <citation type="submission" date="2014-03" db="EMBL/GenBank/DDBJ databases">
        <title>Draft genome of the hookworm Oesophagostomum dentatum.</title>
        <authorList>
            <person name="Mitreva M."/>
        </authorList>
    </citation>
    <scope>NUCLEOTIDE SEQUENCE [LARGE SCALE GENOMIC DNA]</scope>
    <source>
        <strain evidence="2 3">OD-Hann</strain>
    </source>
</reference>
<gene>
    <name evidence="2" type="ORF">OESDEN_12138</name>
</gene>
<proteinExistence type="predicted"/>
<sequence length="198" mass="22185">MTDALSYISSRQQNIVDCQRNAYFNSTGPIAREKGYNSITTERSTQLPCGKSSSFEFCSFFSQLINAAYRYGDDKGWESQAGNKMFDEVHQMQGLTLEVLEKLTKTYEEMQKTNEEMKQALKNMREAMAKSTVTESTSAWTTGTTTATPSVLSSVARSTTTNMSTTTDLHTDSKTREASSEDDEDDGHSQPEVTRRKK</sequence>
<accession>A0A0B1ST00</accession>
<feature type="compositionally biased region" description="Basic and acidic residues" evidence="1">
    <location>
        <begin position="169"/>
        <end position="179"/>
    </location>
</feature>